<name>A0A2Z2HT03_9EURY</name>
<feature type="transmembrane region" description="Helical" evidence="2">
    <location>
        <begin position="300"/>
        <end position="327"/>
    </location>
</feature>
<dbReference type="AlphaFoldDB" id="A0A2Z2HT03"/>
<feature type="transmembrane region" description="Helical" evidence="2">
    <location>
        <begin position="246"/>
        <end position="266"/>
    </location>
</feature>
<feature type="region of interest" description="Disordered" evidence="1">
    <location>
        <begin position="1"/>
        <end position="34"/>
    </location>
</feature>
<dbReference type="KEGG" id="naj:B1756_11915"/>
<organism evidence="3 4">
    <name type="scientific">Natrarchaeobaculum aegyptiacum</name>
    <dbReference type="NCBI Taxonomy" id="745377"/>
    <lineage>
        <taxon>Archaea</taxon>
        <taxon>Methanobacteriati</taxon>
        <taxon>Methanobacteriota</taxon>
        <taxon>Stenosarchaea group</taxon>
        <taxon>Halobacteria</taxon>
        <taxon>Halobacteriales</taxon>
        <taxon>Natrialbaceae</taxon>
        <taxon>Natrarchaeobaculum</taxon>
    </lineage>
</organism>
<evidence type="ECO:0008006" key="5">
    <source>
        <dbReference type="Google" id="ProtNLM"/>
    </source>
</evidence>
<dbReference type="GeneID" id="32894794"/>
<feature type="compositionally biased region" description="Acidic residues" evidence="1">
    <location>
        <begin position="1"/>
        <end position="10"/>
    </location>
</feature>
<evidence type="ECO:0000256" key="2">
    <source>
        <dbReference type="SAM" id="Phobius"/>
    </source>
</evidence>
<feature type="transmembrane region" description="Helical" evidence="2">
    <location>
        <begin position="217"/>
        <end position="239"/>
    </location>
</feature>
<accession>A0A2Z2HT03</accession>
<dbReference type="Proteomes" id="UP000250088">
    <property type="component" value="Chromosome"/>
</dbReference>
<keyword evidence="2" id="KW-1133">Transmembrane helix</keyword>
<protein>
    <recommendedName>
        <fullName evidence="5">Peptidase M50</fullName>
    </recommendedName>
</protein>
<dbReference type="CDD" id="cd05709">
    <property type="entry name" value="S2P-M50"/>
    <property type="match status" value="1"/>
</dbReference>
<dbReference type="OrthoDB" id="201854at2157"/>
<feature type="transmembrane region" description="Helical" evidence="2">
    <location>
        <begin position="154"/>
        <end position="172"/>
    </location>
</feature>
<feature type="transmembrane region" description="Helical" evidence="2">
    <location>
        <begin position="124"/>
        <end position="142"/>
    </location>
</feature>
<keyword evidence="2" id="KW-0472">Membrane</keyword>
<dbReference type="RefSeq" id="WP_086888735.1">
    <property type="nucleotide sequence ID" value="NZ_CP019893.1"/>
</dbReference>
<evidence type="ECO:0000256" key="1">
    <source>
        <dbReference type="SAM" id="MobiDB-lite"/>
    </source>
</evidence>
<evidence type="ECO:0000313" key="4">
    <source>
        <dbReference type="Proteomes" id="UP000250088"/>
    </source>
</evidence>
<gene>
    <name evidence="3" type="ORF">B1756_11915</name>
</gene>
<sequence>MTEPVTDNDSDSSHDPSAGPDAEPSPDPDIDPSLESLFREGFGFTWGETDETTWLRSDEGDYKRVHPAFFGQLRDLADGRTDPSTHDERVRRTVALLYEEGYLRPGEDVAHHETPEDIRLAPRFGLFAATVAVFAAAITVRWPEIRALPADLEFGTGLALVVLPVLLGSIAIHEASHYVPSRRYFDPTIRFGLLNGVIPAIITRTTDAWQCPRNVRIWISAAGPFADVVVATGFALAFVVVPGQPILGFLALVIAARAVFVLNPLLEGDGYWILVDAMGWHNLRSRGFRDLRDLTTSWPAAYALLVVVFTVVFVVLNVVILATVFGVV</sequence>
<keyword evidence="4" id="KW-1185">Reference proteome</keyword>
<proteinExistence type="predicted"/>
<dbReference type="EMBL" id="CP019893">
    <property type="protein sequence ID" value="ARS90361.1"/>
    <property type="molecule type" value="Genomic_DNA"/>
</dbReference>
<evidence type="ECO:0000313" key="3">
    <source>
        <dbReference type="EMBL" id="ARS90361.1"/>
    </source>
</evidence>
<keyword evidence="2" id="KW-0812">Transmembrane</keyword>
<reference evidence="4" key="1">
    <citation type="submission" date="2017-02" db="EMBL/GenBank/DDBJ databases">
        <title>Natronthermophilus aegyptiacus gen. nov.,sp. nov., an aerobic, extremely halophilic alkalithermophilic archaeon isolated from the athalassohaline Wadi An Natrun, Egypt.</title>
        <authorList>
            <person name="Zhao B."/>
        </authorList>
    </citation>
    <scope>NUCLEOTIDE SEQUENCE [LARGE SCALE GENOMIC DNA]</scope>
    <source>
        <strain evidence="4">JW/NM-HA 15</strain>
    </source>
</reference>